<dbReference type="SUPFAM" id="SSF69322">
    <property type="entry name" value="Tricorn protease domain 2"/>
    <property type="match status" value="1"/>
</dbReference>
<evidence type="ECO:0000313" key="10">
    <source>
        <dbReference type="EMBL" id="TGZ83749.1"/>
    </source>
</evidence>
<proteinExistence type="predicted"/>
<keyword evidence="7" id="KW-0539">Nucleus</keyword>
<dbReference type="PROSITE" id="PS50082">
    <property type="entry name" value="WD_REPEATS_2"/>
    <property type="match status" value="1"/>
</dbReference>
<evidence type="ECO:0000256" key="5">
    <source>
        <dbReference type="ARBA" id="ARBA00022737"/>
    </source>
</evidence>
<dbReference type="GO" id="GO:0006364">
    <property type="term" value="P:rRNA processing"/>
    <property type="evidence" value="ECO:0007669"/>
    <property type="project" value="UniProtKB-KW"/>
</dbReference>
<dbReference type="SMART" id="SM00320">
    <property type="entry name" value="WD40"/>
    <property type="match status" value="3"/>
</dbReference>
<dbReference type="STRING" id="341454.A0A4S2N3E7"/>
<dbReference type="AlphaFoldDB" id="A0A4S2N3E7"/>
<gene>
    <name evidence="10" type="ORF">EX30DRAFT_302818</name>
</gene>
<keyword evidence="3" id="KW-0698">rRNA processing</keyword>
<evidence type="ECO:0000256" key="2">
    <source>
        <dbReference type="ARBA" id="ARBA00022517"/>
    </source>
</evidence>
<keyword evidence="11" id="KW-1185">Reference proteome</keyword>
<dbReference type="PROSITE" id="PS50294">
    <property type="entry name" value="WD_REPEATS_REGION"/>
    <property type="match status" value="1"/>
</dbReference>
<evidence type="ECO:0000256" key="7">
    <source>
        <dbReference type="ARBA" id="ARBA00023242"/>
    </source>
</evidence>
<keyword evidence="4 8" id="KW-0853">WD repeat</keyword>
<sequence>MPAQAPAVESSGSVAEKKKKAKKKKGSKQGKPEPSKELSVIPKPQKAPALPEWRLGRYVGGRYSQLDPVYSKDERYLFLVSNNQLKIFSTATSLWVRTIIVGATHSGHPSPIIDYCLDPRNDEQVFTATGSRILLWNWTDGKLIGRWSPGAVSLERIAVAAGEPKEQSITVYVAGMDMATKMQSIRRLKLEPSRKAESQELFNFPKGLTEMLVADNGNIICLTIKSQLWVAKSRDNRWSIRKFNTPEKLTCMDILPAQARGKKKDAPVTGGHVVVGDSHGVIYVFHDVLAGLDNSKKEEIVPRKLHWHRGAVASVKWTLEGEYIISGGEETVLVLWQLETGHKQFLPHLGSPIQNIVVSPQGTSYAVALADNSVMSLSTTELTPTANVAGIQSIVQKRTEDTGVRTVPCVLHPTITNHLLIAAPSDQSNPDSACPYLQTFDTASDRHISRQALARTNATTINISPEHHVVREPSITSLAITFDGEWLASVDEWNPPKPESPLPDNATGGQGLKREVFLKFWRWNARRKEWDLVTRVDSPHPSLDSTGDESILDLAPLPGSHGFVTVGTDGIARIWRPKDRNRPGATMTGLTNWSCRKNINFNTPHNALAILNGKSKSSPEETLLSKWGSIAVSQDASVFAIATPDASLRDTTIHIVDPNTGAIPLTLSGLALGPDAKVDLTDRFLILAGTQKILVWDLAANSPVFEHIISELCPKATTDPTIHLAIDHRAQTFAVSISTASEKKKDKYIHKTRAAHLYVFRPSNAQPVWSGFTHTRVAALKPVPAGKGFMLLDVNARVQFLSPPGVAIDAEYAGAATTVIGPEDIEKRLEELYLGSWKPLKKTTAPEQDQDVDMMDVDDDDGAPVVARQRLEEIFDEVPTYASGPVLDQFERVFDLFMVAASKVNEPENEGMSLVVA</sequence>
<keyword evidence="5" id="KW-0677">Repeat</keyword>
<feature type="compositionally biased region" description="Basic residues" evidence="9">
    <location>
        <begin position="17"/>
        <end position="28"/>
    </location>
</feature>
<evidence type="ECO:0000256" key="3">
    <source>
        <dbReference type="ARBA" id="ARBA00022552"/>
    </source>
</evidence>
<feature type="repeat" description="WD" evidence="8">
    <location>
        <begin position="305"/>
        <end position="346"/>
    </location>
</feature>
<evidence type="ECO:0000256" key="1">
    <source>
        <dbReference type="ARBA" id="ARBA00004604"/>
    </source>
</evidence>
<evidence type="ECO:0000256" key="6">
    <source>
        <dbReference type="ARBA" id="ARBA00023163"/>
    </source>
</evidence>
<evidence type="ECO:0000313" key="11">
    <source>
        <dbReference type="Proteomes" id="UP000298138"/>
    </source>
</evidence>
<keyword evidence="6" id="KW-0804">Transcription</keyword>
<protein>
    <submittedName>
        <fullName evidence="10">WD40 repeat-like protein</fullName>
    </submittedName>
</protein>
<dbReference type="GO" id="GO:0032040">
    <property type="term" value="C:small-subunit processome"/>
    <property type="evidence" value="ECO:0007669"/>
    <property type="project" value="InterPro"/>
</dbReference>
<dbReference type="PANTHER" id="PTHR44215:SF1">
    <property type="entry name" value="WD REPEAT-CONTAINING PROTEIN 75"/>
    <property type="match status" value="1"/>
</dbReference>
<dbReference type="InterPro" id="IPR001680">
    <property type="entry name" value="WD40_rpt"/>
</dbReference>
<dbReference type="InterPro" id="IPR011047">
    <property type="entry name" value="Quinoprotein_ADH-like_sf"/>
</dbReference>
<evidence type="ECO:0000256" key="8">
    <source>
        <dbReference type="PROSITE-ProRule" id="PRU00221"/>
    </source>
</evidence>
<dbReference type="InterPro" id="IPR015943">
    <property type="entry name" value="WD40/YVTN_repeat-like_dom_sf"/>
</dbReference>
<organism evidence="10 11">
    <name type="scientific">Ascodesmis nigricans</name>
    <dbReference type="NCBI Taxonomy" id="341454"/>
    <lineage>
        <taxon>Eukaryota</taxon>
        <taxon>Fungi</taxon>
        <taxon>Dikarya</taxon>
        <taxon>Ascomycota</taxon>
        <taxon>Pezizomycotina</taxon>
        <taxon>Pezizomycetes</taxon>
        <taxon>Pezizales</taxon>
        <taxon>Ascodesmidaceae</taxon>
        <taxon>Ascodesmis</taxon>
    </lineage>
</organism>
<comment type="subcellular location">
    <subcellularLocation>
        <location evidence="1">Nucleus</location>
        <location evidence="1">Nucleolus</location>
    </subcellularLocation>
</comment>
<accession>A0A4S2N3E7</accession>
<evidence type="ECO:0000256" key="4">
    <source>
        <dbReference type="ARBA" id="ARBA00022574"/>
    </source>
</evidence>
<dbReference type="SUPFAM" id="SSF50998">
    <property type="entry name" value="Quinoprotein alcohol dehydrogenase-like"/>
    <property type="match status" value="1"/>
</dbReference>
<evidence type="ECO:0000256" key="9">
    <source>
        <dbReference type="SAM" id="MobiDB-lite"/>
    </source>
</evidence>
<dbReference type="GO" id="GO:0003723">
    <property type="term" value="F:RNA binding"/>
    <property type="evidence" value="ECO:0007669"/>
    <property type="project" value="InterPro"/>
</dbReference>
<dbReference type="Pfam" id="PF23869">
    <property type="entry name" value="Beta-prop_WDR75_1st"/>
    <property type="match status" value="1"/>
</dbReference>
<keyword evidence="2" id="KW-0690">Ribosome biogenesis</keyword>
<dbReference type="Gene3D" id="2.130.10.10">
    <property type="entry name" value="YVTN repeat-like/Quinoprotein amine dehydrogenase"/>
    <property type="match status" value="2"/>
</dbReference>
<dbReference type="InParanoid" id="A0A4S2N3E7"/>
<dbReference type="EMBL" id="ML220113">
    <property type="protein sequence ID" value="TGZ83749.1"/>
    <property type="molecule type" value="Genomic_DNA"/>
</dbReference>
<dbReference type="GO" id="GO:2000234">
    <property type="term" value="P:positive regulation of rRNA processing"/>
    <property type="evidence" value="ECO:0007669"/>
    <property type="project" value="TreeGrafter"/>
</dbReference>
<name>A0A4S2N3E7_9PEZI</name>
<dbReference type="Proteomes" id="UP000298138">
    <property type="component" value="Unassembled WGS sequence"/>
</dbReference>
<dbReference type="PANTHER" id="PTHR44215">
    <property type="entry name" value="WD REPEAT-CONTAINING PROTEIN 75"/>
    <property type="match status" value="1"/>
</dbReference>
<dbReference type="GO" id="GO:0045943">
    <property type="term" value="P:positive regulation of transcription by RNA polymerase I"/>
    <property type="evidence" value="ECO:0007669"/>
    <property type="project" value="InterPro"/>
</dbReference>
<dbReference type="OrthoDB" id="4096at2759"/>
<feature type="region of interest" description="Disordered" evidence="9">
    <location>
        <begin position="1"/>
        <end position="45"/>
    </location>
</feature>
<dbReference type="InterPro" id="IPR053826">
    <property type="entry name" value="WDR75"/>
</dbReference>
<reference evidence="10 11" key="1">
    <citation type="submission" date="2019-04" db="EMBL/GenBank/DDBJ databases">
        <title>Comparative genomics and transcriptomics to analyze fruiting body development in filamentous ascomycetes.</title>
        <authorList>
            <consortium name="DOE Joint Genome Institute"/>
            <person name="Lutkenhaus R."/>
            <person name="Traeger S."/>
            <person name="Breuer J."/>
            <person name="Kuo A."/>
            <person name="Lipzen A."/>
            <person name="Pangilinan J."/>
            <person name="Dilworth D."/>
            <person name="Sandor L."/>
            <person name="Poggeler S."/>
            <person name="Barry K."/>
            <person name="Grigoriev I.V."/>
            <person name="Nowrousian M."/>
        </authorList>
    </citation>
    <scope>NUCLEOTIDE SEQUENCE [LARGE SCALE GENOMIC DNA]</scope>
    <source>
        <strain evidence="10 11">CBS 389.68</strain>
    </source>
</reference>